<feature type="signal peptide" evidence="2">
    <location>
        <begin position="1"/>
        <end position="17"/>
    </location>
</feature>
<dbReference type="PANTHER" id="PTHR13341">
    <property type="entry name" value="MIR-INTERACTING SAPOSIN-LIKE PROTEIN"/>
    <property type="match status" value="1"/>
</dbReference>
<evidence type="ECO:0000313" key="4">
    <source>
        <dbReference type="EMBL" id="CAI5445612.1"/>
    </source>
</evidence>
<comment type="caution">
    <text evidence="4">The sequence shown here is derived from an EMBL/GenBank/DDBJ whole genome shotgun (WGS) entry which is preliminary data.</text>
</comment>
<dbReference type="EMBL" id="CANHGI010000003">
    <property type="protein sequence ID" value="CAI5445612.1"/>
    <property type="molecule type" value="Genomic_DNA"/>
</dbReference>
<proteinExistence type="inferred from homology"/>
<feature type="chain" id="PRO_5040121255" description="DUF3456 domain-containing protein" evidence="2">
    <location>
        <begin position="18"/>
        <end position="189"/>
    </location>
</feature>
<sequence length="189" mass="21278">MLVPLAILAIFLRFSHGASPQQSFECGACFMVLNETTTRILAADPTKKIDVGSFRVSPDGQQKGIKQVSYSRSDEFLFEILDDICTKSSNYYLTMNKSTGKLVYSFNSNVPNDKKTKKIRADLRNACDDFLDSQIDEIVKFLKNEHDEPIKQFCQIEKGICSAVDVTPFPIEEIPEEPLTLADIPEDEL</sequence>
<organism evidence="4 5">
    <name type="scientific">Caenorhabditis angaria</name>
    <dbReference type="NCBI Taxonomy" id="860376"/>
    <lineage>
        <taxon>Eukaryota</taxon>
        <taxon>Metazoa</taxon>
        <taxon>Ecdysozoa</taxon>
        <taxon>Nematoda</taxon>
        <taxon>Chromadorea</taxon>
        <taxon>Rhabditida</taxon>
        <taxon>Rhabditina</taxon>
        <taxon>Rhabditomorpha</taxon>
        <taxon>Rhabditoidea</taxon>
        <taxon>Rhabditidae</taxon>
        <taxon>Peloderinae</taxon>
        <taxon>Caenorhabditis</taxon>
    </lineage>
</organism>
<dbReference type="AlphaFoldDB" id="A0A9P1MZP0"/>
<protein>
    <recommendedName>
        <fullName evidence="3">DUF3456 domain-containing protein</fullName>
    </recommendedName>
</protein>
<dbReference type="Proteomes" id="UP001152747">
    <property type="component" value="Unassembled WGS sequence"/>
</dbReference>
<keyword evidence="2" id="KW-0732">Signal</keyword>
<keyword evidence="5" id="KW-1185">Reference proteome</keyword>
<comment type="similarity">
    <text evidence="1">Belongs to the canopy family.</text>
</comment>
<dbReference type="GO" id="GO:0005783">
    <property type="term" value="C:endoplasmic reticulum"/>
    <property type="evidence" value="ECO:0007669"/>
    <property type="project" value="TreeGrafter"/>
</dbReference>
<evidence type="ECO:0000256" key="2">
    <source>
        <dbReference type="SAM" id="SignalP"/>
    </source>
</evidence>
<evidence type="ECO:0000256" key="1">
    <source>
        <dbReference type="ARBA" id="ARBA00007285"/>
    </source>
</evidence>
<name>A0A9P1MZP0_9PELO</name>
<accession>A0A9P1MZP0</accession>
<evidence type="ECO:0000259" key="3">
    <source>
        <dbReference type="Pfam" id="PF11938"/>
    </source>
</evidence>
<reference evidence="4" key="1">
    <citation type="submission" date="2022-11" db="EMBL/GenBank/DDBJ databases">
        <authorList>
            <person name="Kikuchi T."/>
        </authorList>
    </citation>
    <scope>NUCLEOTIDE SEQUENCE</scope>
    <source>
        <strain evidence="4">PS1010</strain>
    </source>
</reference>
<gene>
    <name evidence="4" type="ORF">CAMP_LOCUS8249</name>
</gene>
<dbReference type="InterPro" id="IPR021852">
    <property type="entry name" value="DUF3456"/>
</dbReference>
<dbReference type="OrthoDB" id="192915at2759"/>
<dbReference type="Pfam" id="PF11938">
    <property type="entry name" value="DUF3456"/>
    <property type="match status" value="1"/>
</dbReference>
<dbReference type="PANTHER" id="PTHR13341:SF2">
    <property type="entry name" value="PROTEIN SEELE"/>
    <property type="match status" value="1"/>
</dbReference>
<feature type="domain" description="DUF3456" evidence="3">
    <location>
        <begin position="25"/>
        <end position="161"/>
    </location>
</feature>
<evidence type="ECO:0000313" key="5">
    <source>
        <dbReference type="Proteomes" id="UP001152747"/>
    </source>
</evidence>
<dbReference type="InterPro" id="IPR042415">
    <property type="entry name" value="CNPY"/>
</dbReference>